<reference evidence="2" key="1">
    <citation type="submission" date="2021-01" db="UniProtKB">
        <authorList>
            <consortium name="EnsemblMetazoa"/>
        </authorList>
    </citation>
    <scope>IDENTIFICATION</scope>
</reference>
<name>A0A7M7G7X0_NASVI</name>
<dbReference type="FunCoup" id="A0A7M7G7X0">
    <property type="interactions" value="4"/>
</dbReference>
<evidence type="ECO:0000313" key="3">
    <source>
        <dbReference type="Proteomes" id="UP000002358"/>
    </source>
</evidence>
<dbReference type="KEGG" id="nvi:100117459"/>
<dbReference type="OrthoDB" id="7765004at2759"/>
<proteinExistence type="predicted"/>
<organism evidence="2 3">
    <name type="scientific">Nasonia vitripennis</name>
    <name type="common">Parasitic wasp</name>
    <dbReference type="NCBI Taxonomy" id="7425"/>
    <lineage>
        <taxon>Eukaryota</taxon>
        <taxon>Metazoa</taxon>
        <taxon>Ecdysozoa</taxon>
        <taxon>Arthropoda</taxon>
        <taxon>Hexapoda</taxon>
        <taxon>Insecta</taxon>
        <taxon>Pterygota</taxon>
        <taxon>Neoptera</taxon>
        <taxon>Endopterygota</taxon>
        <taxon>Hymenoptera</taxon>
        <taxon>Apocrita</taxon>
        <taxon>Proctotrupomorpha</taxon>
        <taxon>Chalcidoidea</taxon>
        <taxon>Pteromalidae</taxon>
        <taxon>Pteromalinae</taxon>
        <taxon>Nasonia</taxon>
    </lineage>
</organism>
<dbReference type="Proteomes" id="UP000002358">
    <property type="component" value="Chromosome 3"/>
</dbReference>
<feature type="chain" id="PRO_5029767963" evidence="1">
    <location>
        <begin position="17"/>
        <end position="111"/>
    </location>
</feature>
<dbReference type="EnsemblMetazoa" id="XM_001602985">
    <property type="protein sequence ID" value="XP_001603035"/>
    <property type="gene ID" value="LOC100117459"/>
</dbReference>
<accession>A0A7M7G7X0</accession>
<dbReference type="AlphaFoldDB" id="A0A7M7G7X0"/>
<keyword evidence="1" id="KW-0732">Signal</keyword>
<evidence type="ECO:0000256" key="1">
    <source>
        <dbReference type="SAM" id="SignalP"/>
    </source>
</evidence>
<dbReference type="OMA" id="TQYAHAA"/>
<gene>
    <name evidence="2" type="primary">100117459</name>
</gene>
<evidence type="ECO:0000313" key="2">
    <source>
        <dbReference type="EnsemblMetazoa" id="XP_001603035"/>
    </source>
</evidence>
<dbReference type="InParanoid" id="A0A7M7G7X0"/>
<feature type="signal peptide" evidence="1">
    <location>
        <begin position="1"/>
        <end position="16"/>
    </location>
</feature>
<keyword evidence="3" id="KW-1185">Reference proteome</keyword>
<protein>
    <submittedName>
        <fullName evidence="2">Uncharacterized protein</fullName>
    </submittedName>
</protein>
<sequence>MFKLAVFVALVACAFAAPKPGYLAAPAVYAAHTVPVATSYQHQTVIKSPVVSSYTYAAAPVLKTYSAHPAHLTYAQAAPVYSSYSAPLGYTQYAHAAPLAYSSYPAPVHAW</sequence>